<feature type="domain" description="Aminoglycoside phosphotransferase" evidence="1">
    <location>
        <begin position="108"/>
        <end position="155"/>
    </location>
</feature>
<dbReference type="Gene3D" id="3.90.1200.10">
    <property type="match status" value="1"/>
</dbReference>
<dbReference type="Proteomes" id="UP000317257">
    <property type="component" value="Unassembled WGS sequence"/>
</dbReference>
<proteinExistence type="predicted"/>
<dbReference type="InterPro" id="IPR011009">
    <property type="entry name" value="Kinase-like_dom_sf"/>
</dbReference>
<gene>
    <name evidence="2" type="ORF">ED733_000291</name>
</gene>
<dbReference type="Pfam" id="PF01636">
    <property type="entry name" value="APH"/>
    <property type="match status" value="1"/>
</dbReference>
<reference evidence="3" key="1">
    <citation type="submission" date="2018-12" db="EMBL/GenBank/DDBJ databases">
        <title>The complete genome of Metarhizium rileyi, a key fungal pathogen of Lepidoptera.</title>
        <authorList>
            <person name="Binneck E."/>
            <person name="Lastra C.C.L."/>
            <person name="Sosa-Gomez D.R."/>
        </authorList>
    </citation>
    <scope>NUCLEOTIDE SEQUENCE [LARGE SCALE GENOMIC DNA]</scope>
    <source>
        <strain evidence="3">Cep018-CH2</strain>
    </source>
</reference>
<evidence type="ECO:0000313" key="2">
    <source>
        <dbReference type="EMBL" id="TWU72630.1"/>
    </source>
</evidence>
<evidence type="ECO:0000313" key="3">
    <source>
        <dbReference type="Proteomes" id="UP000317257"/>
    </source>
</evidence>
<evidence type="ECO:0000259" key="1">
    <source>
        <dbReference type="Pfam" id="PF01636"/>
    </source>
</evidence>
<accession>A0A5C6G4F1</accession>
<comment type="caution">
    <text evidence="2">The sequence shown here is derived from an EMBL/GenBank/DDBJ whole genome shotgun (WGS) entry which is preliminary data.</text>
</comment>
<protein>
    <recommendedName>
        <fullName evidence="1">Aminoglycoside phosphotransferase domain-containing protein</fullName>
    </recommendedName>
</protein>
<name>A0A5C6G4F1_METRR</name>
<dbReference type="InterPro" id="IPR002575">
    <property type="entry name" value="Aminoglycoside_PTrfase"/>
</dbReference>
<dbReference type="SUPFAM" id="SSF56112">
    <property type="entry name" value="Protein kinase-like (PK-like)"/>
    <property type="match status" value="1"/>
</dbReference>
<dbReference type="EMBL" id="SBHS01000025">
    <property type="protein sequence ID" value="TWU72630.1"/>
    <property type="molecule type" value="Genomic_DNA"/>
</dbReference>
<dbReference type="AlphaFoldDB" id="A0A5C6G4F1"/>
<sequence length="268" mass="29481">MSELKSGVDLNSEFSSLGFEDKKQKVLQKFGGLAFSESGNIVSRESALPNGKPVDSYVEWVVNKLRRPLEAAAHSPVIQGWKSNGVDSRIEKFLTGGGPEKVLAGVDQHQKCLIHGDFTISNILFDGDAKKVTALLGFDWSSVSHPYDQISSCLHDIGCNVDCEDGNIGPAILSGNFSTPPAHLDEKTTEKWQLAKEWYTAMKKSGVVTSGDMKGVDNIRDMSRLHGLLCPFKLGNENELKEMDDETKADLRAKTEADLVQWLQKHGF</sequence>
<organism evidence="2 3">
    <name type="scientific">Metarhizium rileyi (strain RCEF 4871)</name>
    <name type="common">Nomuraea rileyi</name>
    <dbReference type="NCBI Taxonomy" id="1649241"/>
    <lineage>
        <taxon>Eukaryota</taxon>
        <taxon>Fungi</taxon>
        <taxon>Dikarya</taxon>
        <taxon>Ascomycota</taxon>
        <taxon>Pezizomycotina</taxon>
        <taxon>Sordariomycetes</taxon>
        <taxon>Hypocreomycetidae</taxon>
        <taxon>Hypocreales</taxon>
        <taxon>Clavicipitaceae</taxon>
        <taxon>Metarhizium</taxon>
    </lineage>
</organism>